<protein>
    <recommendedName>
        <fullName evidence="10">Transcription factor domain-containing protein</fullName>
    </recommendedName>
</protein>
<evidence type="ECO:0000256" key="1">
    <source>
        <dbReference type="ARBA" id="ARBA00022723"/>
    </source>
</evidence>
<dbReference type="Proteomes" id="UP000193642">
    <property type="component" value="Unassembled WGS sequence"/>
</dbReference>
<evidence type="ECO:0000256" key="4">
    <source>
        <dbReference type="ARBA" id="ARBA00023125"/>
    </source>
</evidence>
<evidence type="ECO:0000256" key="5">
    <source>
        <dbReference type="ARBA" id="ARBA00023163"/>
    </source>
</evidence>
<dbReference type="PANTHER" id="PTHR31313">
    <property type="entry name" value="TY1 ENHANCER ACTIVATOR"/>
    <property type="match status" value="1"/>
</dbReference>
<evidence type="ECO:0000256" key="2">
    <source>
        <dbReference type="ARBA" id="ARBA00022833"/>
    </source>
</evidence>
<keyword evidence="5" id="KW-0804">Transcription</keyword>
<feature type="region of interest" description="Disordered" evidence="7">
    <location>
        <begin position="1"/>
        <end position="20"/>
    </location>
</feature>
<evidence type="ECO:0000313" key="8">
    <source>
        <dbReference type="EMBL" id="ORY44950.1"/>
    </source>
</evidence>
<organism evidence="8 9">
    <name type="scientific">Rhizoclosmatium globosum</name>
    <dbReference type="NCBI Taxonomy" id="329046"/>
    <lineage>
        <taxon>Eukaryota</taxon>
        <taxon>Fungi</taxon>
        <taxon>Fungi incertae sedis</taxon>
        <taxon>Chytridiomycota</taxon>
        <taxon>Chytridiomycota incertae sedis</taxon>
        <taxon>Chytridiomycetes</taxon>
        <taxon>Chytridiales</taxon>
        <taxon>Chytriomycetaceae</taxon>
        <taxon>Rhizoclosmatium</taxon>
    </lineage>
</organism>
<gene>
    <name evidence="8" type="ORF">BCR33DRAFT_850428</name>
</gene>
<evidence type="ECO:0008006" key="10">
    <source>
        <dbReference type="Google" id="ProtNLM"/>
    </source>
</evidence>
<reference evidence="8 9" key="1">
    <citation type="submission" date="2016-07" db="EMBL/GenBank/DDBJ databases">
        <title>Pervasive Adenine N6-methylation of Active Genes in Fungi.</title>
        <authorList>
            <consortium name="DOE Joint Genome Institute"/>
            <person name="Mondo S.J."/>
            <person name="Dannebaum R.O."/>
            <person name="Kuo R.C."/>
            <person name="Labutti K."/>
            <person name="Haridas S."/>
            <person name="Kuo A."/>
            <person name="Salamov A."/>
            <person name="Ahrendt S.R."/>
            <person name="Lipzen A."/>
            <person name="Sullivan W."/>
            <person name="Andreopoulos W.B."/>
            <person name="Clum A."/>
            <person name="Lindquist E."/>
            <person name="Daum C."/>
            <person name="Ramamoorthy G.K."/>
            <person name="Gryganskyi A."/>
            <person name="Culley D."/>
            <person name="Magnuson J.K."/>
            <person name="James T.Y."/>
            <person name="O'Malley M.A."/>
            <person name="Stajich J.E."/>
            <person name="Spatafora J.W."/>
            <person name="Visel A."/>
            <person name="Grigoriev I.V."/>
        </authorList>
    </citation>
    <scope>NUCLEOTIDE SEQUENCE [LARGE SCALE GENOMIC DNA]</scope>
    <source>
        <strain evidence="8 9">JEL800</strain>
    </source>
</reference>
<dbReference type="PANTHER" id="PTHR31313:SF81">
    <property type="entry name" value="TY1 ENHANCER ACTIVATOR"/>
    <property type="match status" value="1"/>
</dbReference>
<proteinExistence type="predicted"/>
<evidence type="ECO:0000256" key="7">
    <source>
        <dbReference type="SAM" id="MobiDB-lite"/>
    </source>
</evidence>
<evidence type="ECO:0000313" key="9">
    <source>
        <dbReference type="Proteomes" id="UP000193642"/>
    </source>
</evidence>
<keyword evidence="1" id="KW-0479">Metal-binding</keyword>
<keyword evidence="4" id="KW-0238">DNA-binding</keyword>
<dbReference type="AlphaFoldDB" id="A0A1Y2CD32"/>
<name>A0A1Y2CD32_9FUNG</name>
<accession>A0A1Y2CD32</accession>
<comment type="caution">
    <text evidence="8">The sequence shown here is derived from an EMBL/GenBank/DDBJ whole genome shotgun (WGS) entry which is preliminary data.</text>
</comment>
<dbReference type="GO" id="GO:0046872">
    <property type="term" value="F:metal ion binding"/>
    <property type="evidence" value="ECO:0007669"/>
    <property type="project" value="UniProtKB-KW"/>
</dbReference>
<evidence type="ECO:0000256" key="6">
    <source>
        <dbReference type="ARBA" id="ARBA00023242"/>
    </source>
</evidence>
<dbReference type="CDD" id="cd12148">
    <property type="entry name" value="fungal_TF_MHR"/>
    <property type="match status" value="1"/>
</dbReference>
<sequence>MSYTWKSRQEKPSCNDNPSISTISSTDSGSSFLSQTLAAFETSLVDFQILDNTIEDPDLMPTMNDYLLVYRWLTNEGRKPPNVQNMDADYFLGTFFTQSALSRLSACALAVDFLDTSDATSFEYYRRARKAVIRESGVTSFENVQAMFRLYQFAGWKGQPLIGMQFLKMAFEMMTELRLDVDPDDSPWLYLLQLTERQKEDRRRTFWSLYQMWSLAYALSLDVFDINISVDKVKPPKLMIENRILIFDRSNMHVLCKIYEFVGTIKRYFVIPPKSLSALIRIDSHSHFRSILDSIHAYVPKDLFLVTESVITLKTTDVKRFQYQLGRNPVSVMAFNLYYLSSQSILDRPILFATSLASCLPIYLSFQDQRQIMSSVNQCLECAHRIANLVLFWMSTSTSNLQDNFASFEAVTVFWFVAYRMKAAWKALIEPHMFDWIDVKRKVDAAVQLTQRLEMQEGEGMTSPVARCMEAMQHEMQDIERFGGANESLDSGDRVEPLELGMKVLSLNGYASETAVRDPFVLLGLLGMEVKGGIRWKGRSEEGWRLFWKLNG</sequence>
<dbReference type="InterPro" id="IPR051615">
    <property type="entry name" value="Transcr_Regulatory_Elem"/>
</dbReference>
<keyword evidence="3" id="KW-0805">Transcription regulation</keyword>
<dbReference type="GO" id="GO:0003677">
    <property type="term" value="F:DNA binding"/>
    <property type="evidence" value="ECO:0007669"/>
    <property type="project" value="UniProtKB-KW"/>
</dbReference>
<keyword evidence="2" id="KW-0862">Zinc</keyword>
<keyword evidence="6" id="KW-0539">Nucleus</keyword>
<evidence type="ECO:0000256" key="3">
    <source>
        <dbReference type="ARBA" id="ARBA00023015"/>
    </source>
</evidence>
<dbReference type="EMBL" id="MCGO01000021">
    <property type="protein sequence ID" value="ORY44950.1"/>
    <property type="molecule type" value="Genomic_DNA"/>
</dbReference>
<keyword evidence="9" id="KW-1185">Reference proteome</keyword>